<dbReference type="EMBL" id="CABPRJ010002380">
    <property type="protein sequence ID" value="VVC44421.1"/>
    <property type="molecule type" value="Genomic_DNA"/>
</dbReference>
<proteinExistence type="predicted"/>
<evidence type="ECO:0000313" key="1">
    <source>
        <dbReference type="EMBL" id="VVC44421.1"/>
    </source>
</evidence>
<dbReference type="AlphaFoldDB" id="A0A5E4NPB6"/>
<accession>A0A5E4NPB6</accession>
<organism evidence="1 2">
    <name type="scientific">Cinara cedri</name>
    <dbReference type="NCBI Taxonomy" id="506608"/>
    <lineage>
        <taxon>Eukaryota</taxon>
        <taxon>Metazoa</taxon>
        <taxon>Ecdysozoa</taxon>
        <taxon>Arthropoda</taxon>
        <taxon>Hexapoda</taxon>
        <taxon>Insecta</taxon>
        <taxon>Pterygota</taxon>
        <taxon>Neoptera</taxon>
        <taxon>Paraneoptera</taxon>
        <taxon>Hemiptera</taxon>
        <taxon>Sternorrhyncha</taxon>
        <taxon>Aphidomorpha</taxon>
        <taxon>Aphidoidea</taxon>
        <taxon>Aphididae</taxon>
        <taxon>Lachninae</taxon>
        <taxon>Cinara</taxon>
    </lineage>
</organism>
<keyword evidence="2" id="KW-1185">Reference proteome</keyword>
<dbReference type="Proteomes" id="UP000325440">
    <property type="component" value="Unassembled WGS sequence"/>
</dbReference>
<evidence type="ECO:0000313" key="2">
    <source>
        <dbReference type="Proteomes" id="UP000325440"/>
    </source>
</evidence>
<protein>
    <recommendedName>
        <fullName evidence="3">DUF659 domain-containing protein</fullName>
    </recommendedName>
</protein>
<sequence>MDQIISDIGNNYVYIIVDETTVPRGLAIANVLIGKLDGVPSKSYLVAYKELESTNYKYICQFINSSLKIFPGIEQKVLLFISDAGTYMIKVAKTLKIFCSKLIHITRMAHAIKIEF</sequence>
<dbReference type="OrthoDB" id="6617129at2759"/>
<evidence type="ECO:0008006" key="3">
    <source>
        <dbReference type="Google" id="ProtNLM"/>
    </source>
</evidence>
<gene>
    <name evidence="1" type="ORF">CINCED_3A000891</name>
</gene>
<reference evidence="1 2" key="1">
    <citation type="submission" date="2019-08" db="EMBL/GenBank/DDBJ databases">
        <authorList>
            <person name="Alioto T."/>
            <person name="Alioto T."/>
            <person name="Gomez Garrido J."/>
        </authorList>
    </citation>
    <scope>NUCLEOTIDE SEQUENCE [LARGE SCALE GENOMIC DNA]</scope>
</reference>
<name>A0A5E4NPB6_9HEMI</name>